<evidence type="ECO:0000256" key="2">
    <source>
        <dbReference type="ARBA" id="ARBA00023125"/>
    </source>
</evidence>
<name>A0A5J4KRW6_9CHLR</name>
<dbReference type="Proteomes" id="UP000326912">
    <property type="component" value="Unassembled WGS sequence"/>
</dbReference>
<gene>
    <name evidence="7" type="primary">xerC_2</name>
    <name evidence="7" type="ORF">KDW_32890</name>
</gene>
<dbReference type="PANTHER" id="PTHR30349">
    <property type="entry name" value="PHAGE INTEGRASE-RELATED"/>
    <property type="match status" value="1"/>
</dbReference>
<dbReference type="PANTHER" id="PTHR30349:SF81">
    <property type="entry name" value="TYROSINE RECOMBINASE XERC"/>
    <property type="match status" value="1"/>
</dbReference>
<dbReference type="SUPFAM" id="SSF56349">
    <property type="entry name" value="DNA breaking-rejoining enzymes"/>
    <property type="match status" value="1"/>
</dbReference>
<evidence type="ECO:0000313" key="7">
    <source>
        <dbReference type="EMBL" id="GER89127.1"/>
    </source>
</evidence>
<dbReference type="AlphaFoldDB" id="A0A5J4KRW6"/>
<accession>A0A5J4KRW6</accession>
<dbReference type="GO" id="GO:0003677">
    <property type="term" value="F:DNA binding"/>
    <property type="evidence" value="ECO:0007669"/>
    <property type="project" value="UniProtKB-UniRule"/>
</dbReference>
<dbReference type="InterPro" id="IPR013762">
    <property type="entry name" value="Integrase-like_cat_sf"/>
</dbReference>
<keyword evidence="3" id="KW-0233">DNA recombination</keyword>
<dbReference type="InterPro" id="IPR004107">
    <property type="entry name" value="Integrase_SAM-like_N"/>
</dbReference>
<comment type="caution">
    <text evidence="7">The sequence shown here is derived from an EMBL/GenBank/DDBJ whole genome shotgun (WGS) entry which is preliminary data.</text>
</comment>
<dbReference type="InterPro" id="IPR011010">
    <property type="entry name" value="DNA_brk_join_enz"/>
</dbReference>
<dbReference type="EMBL" id="BKZW01000001">
    <property type="protein sequence ID" value="GER89127.1"/>
    <property type="molecule type" value="Genomic_DNA"/>
</dbReference>
<dbReference type="GO" id="GO:0006310">
    <property type="term" value="P:DNA recombination"/>
    <property type="evidence" value="ECO:0007669"/>
    <property type="project" value="UniProtKB-KW"/>
</dbReference>
<evidence type="ECO:0000256" key="4">
    <source>
        <dbReference type="PROSITE-ProRule" id="PRU01248"/>
    </source>
</evidence>
<dbReference type="PROSITE" id="PS51898">
    <property type="entry name" value="TYR_RECOMBINASE"/>
    <property type="match status" value="1"/>
</dbReference>
<dbReference type="InterPro" id="IPR002104">
    <property type="entry name" value="Integrase_catalytic"/>
</dbReference>
<dbReference type="Pfam" id="PF00589">
    <property type="entry name" value="Phage_integrase"/>
    <property type="match status" value="1"/>
</dbReference>
<protein>
    <submittedName>
        <fullName evidence="7">Tyrosine recombinase XerC</fullName>
    </submittedName>
</protein>
<dbReference type="Gene3D" id="1.10.150.130">
    <property type="match status" value="1"/>
</dbReference>
<dbReference type="RefSeq" id="WP_162005288.1">
    <property type="nucleotide sequence ID" value="NZ_BKZW01000001.1"/>
</dbReference>
<organism evidence="7 8">
    <name type="scientific">Dictyobacter vulcani</name>
    <dbReference type="NCBI Taxonomy" id="2607529"/>
    <lineage>
        <taxon>Bacteria</taxon>
        <taxon>Bacillati</taxon>
        <taxon>Chloroflexota</taxon>
        <taxon>Ktedonobacteria</taxon>
        <taxon>Ktedonobacterales</taxon>
        <taxon>Dictyobacteraceae</taxon>
        <taxon>Dictyobacter</taxon>
    </lineage>
</organism>
<dbReference type="Gene3D" id="1.10.443.10">
    <property type="entry name" value="Intergrase catalytic core"/>
    <property type="match status" value="1"/>
</dbReference>
<dbReference type="Pfam" id="PF02899">
    <property type="entry name" value="Phage_int_SAM_1"/>
    <property type="match status" value="1"/>
</dbReference>
<evidence type="ECO:0000256" key="1">
    <source>
        <dbReference type="ARBA" id="ARBA00022908"/>
    </source>
</evidence>
<feature type="domain" description="Tyr recombinase" evidence="5">
    <location>
        <begin position="112"/>
        <end position="293"/>
    </location>
</feature>
<reference evidence="7 8" key="1">
    <citation type="submission" date="2019-10" db="EMBL/GenBank/DDBJ databases">
        <title>Dictyobacter vulcani sp. nov., within the class Ktedonobacteria, isolated from soil of volcanic Mt. Zao.</title>
        <authorList>
            <person name="Zheng Y."/>
            <person name="Wang C.M."/>
            <person name="Sakai Y."/>
            <person name="Abe K."/>
            <person name="Yokota A."/>
            <person name="Yabe S."/>
        </authorList>
    </citation>
    <scope>NUCLEOTIDE SEQUENCE [LARGE SCALE GENOMIC DNA]</scope>
    <source>
        <strain evidence="7 8">W12</strain>
    </source>
</reference>
<evidence type="ECO:0000259" key="6">
    <source>
        <dbReference type="PROSITE" id="PS51900"/>
    </source>
</evidence>
<proteinExistence type="predicted"/>
<dbReference type="GO" id="GO:0015074">
    <property type="term" value="P:DNA integration"/>
    <property type="evidence" value="ECO:0007669"/>
    <property type="project" value="UniProtKB-KW"/>
</dbReference>
<keyword evidence="2 4" id="KW-0238">DNA-binding</keyword>
<dbReference type="InterPro" id="IPR010998">
    <property type="entry name" value="Integrase_recombinase_N"/>
</dbReference>
<keyword evidence="1" id="KW-0229">DNA integration</keyword>
<dbReference type="InterPro" id="IPR044068">
    <property type="entry name" value="CB"/>
</dbReference>
<keyword evidence="8" id="KW-1185">Reference proteome</keyword>
<sequence length="293" mass="33075">MLQEAVDDFLASLAGGEVERSGGSLNTMMAYRNDLGQLCTYILSQGIHDWWQVTHEQLATYMDKMRRGQGYRPATMARKLATMKAFFRYLWHKGAVSVDPTTDVILPPIERDQPQILSSEQIHTLFNCVDRDTPLGLRDLAMLHLLYATGIRTSELISLDVTHFQAQETLVHCVNVRGHVKRNRVLPLTAVAADALERYLTNGRPLLQPAVGQQAIFLNHRGERLTRQGFWLVIKGHAQRAEIEELSPHMLRHSFAMLMLDSGMDLSSVQELLGHAHISTTQLYCHITPGLNK</sequence>
<feature type="domain" description="Core-binding (CB)" evidence="6">
    <location>
        <begin position="1"/>
        <end position="91"/>
    </location>
</feature>
<evidence type="ECO:0000313" key="8">
    <source>
        <dbReference type="Proteomes" id="UP000326912"/>
    </source>
</evidence>
<evidence type="ECO:0000256" key="3">
    <source>
        <dbReference type="ARBA" id="ARBA00023172"/>
    </source>
</evidence>
<dbReference type="InterPro" id="IPR050090">
    <property type="entry name" value="Tyrosine_recombinase_XerCD"/>
</dbReference>
<evidence type="ECO:0000259" key="5">
    <source>
        <dbReference type="PROSITE" id="PS51898"/>
    </source>
</evidence>
<dbReference type="PROSITE" id="PS51900">
    <property type="entry name" value="CB"/>
    <property type="match status" value="1"/>
</dbReference>